<dbReference type="AlphaFoldDB" id="A0A0A9FJV1"/>
<reference evidence="2" key="2">
    <citation type="journal article" date="2015" name="Data Brief">
        <title>Shoot transcriptome of the giant reed, Arundo donax.</title>
        <authorList>
            <person name="Barrero R.A."/>
            <person name="Guerrero F.D."/>
            <person name="Moolhuijzen P."/>
            <person name="Goolsby J.A."/>
            <person name="Tidwell J."/>
            <person name="Bellgard S.E."/>
            <person name="Bellgard M.I."/>
        </authorList>
    </citation>
    <scope>NUCLEOTIDE SEQUENCE</scope>
    <source>
        <tissue evidence="2">Shoot tissue taken approximately 20 cm above the soil surface</tissue>
    </source>
</reference>
<feature type="region of interest" description="Disordered" evidence="1">
    <location>
        <begin position="1"/>
        <end position="27"/>
    </location>
</feature>
<organism evidence="2">
    <name type="scientific">Arundo donax</name>
    <name type="common">Giant reed</name>
    <name type="synonym">Donax arundinaceus</name>
    <dbReference type="NCBI Taxonomy" id="35708"/>
    <lineage>
        <taxon>Eukaryota</taxon>
        <taxon>Viridiplantae</taxon>
        <taxon>Streptophyta</taxon>
        <taxon>Embryophyta</taxon>
        <taxon>Tracheophyta</taxon>
        <taxon>Spermatophyta</taxon>
        <taxon>Magnoliopsida</taxon>
        <taxon>Liliopsida</taxon>
        <taxon>Poales</taxon>
        <taxon>Poaceae</taxon>
        <taxon>PACMAD clade</taxon>
        <taxon>Arundinoideae</taxon>
        <taxon>Arundineae</taxon>
        <taxon>Arundo</taxon>
    </lineage>
</organism>
<accession>A0A0A9FJV1</accession>
<feature type="compositionally biased region" description="Polar residues" evidence="1">
    <location>
        <begin position="1"/>
        <end position="13"/>
    </location>
</feature>
<sequence>MTSPSLASRSKQATAPGRRKGLVVDGW</sequence>
<dbReference type="EMBL" id="GBRH01189348">
    <property type="protein sequence ID" value="JAE08548.1"/>
    <property type="molecule type" value="Transcribed_RNA"/>
</dbReference>
<reference evidence="2" key="1">
    <citation type="submission" date="2014-09" db="EMBL/GenBank/DDBJ databases">
        <authorList>
            <person name="Magalhaes I.L.F."/>
            <person name="Oliveira U."/>
            <person name="Santos F.R."/>
            <person name="Vidigal T.H.D.A."/>
            <person name="Brescovit A.D."/>
            <person name="Santos A.J."/>
        </authorList>
    </citation>
    <scope>NUCLEOTIDE SEQUENCE</scope>
    <source>
        <tissue evidence="2">Shoot tissue taken approximately 20 cm above the soil surface</tissue>
    </source>
</reference>
<name>A0A0A9FJV1_ARUDO</name>
<evidence type="ECO:0000256" key="1">
    <source>
        <dbReference type="SAM" id="MobiDB-lite"/>
    </source>
</evidence>
<proteinExistence type="predicted"/>
<evidence type="ECO:0000313" key="2">
    <source>
        <dbReference type="EMBL" id="JAE08548.1"/>
    </source>
</evidence>
<protein>
    <submittedName>
        <fullName evidence="2">Uncharacterized protein</fullName>
    </submittedName>
</protein>